<evidence type="ECO:0000256" key="1">
    <source>
        <dbReference type="ARBA" id="ARBA00004413"/>
    </source>
</evidence>
<accession>A0A518B6I1</accession>
<evidence type="ECO:0000256" key="6">
    <source>
        <dbReference type="ARBA" id="ARBA00022500"/>
    </source>
</evidence>
<keyword evidence="11" id="KW-0969">Cilium</keyword>
<keyword evidence="11" id="KW-0966">Cell projection</keyword>
<dbReference type="GO" id="GO:0044781">
    <property type="term" value="P:bacterial-type flagellum organization"/>
    <property type="evidence" value="ECO:0007669"/>
    <property type="project" value="UniProtKB-KW"/>
</dbReference>
<comment type="similarity">
    <text evidence="2">Belongs to the FliJ family.</text>
</comment>
<evidence type="ECO:0000256" key="3">
    <source>
        <dbReference type="ARBA" id="ARBA00020392"/>
    </source>
</evidence>
<dbReference type="GO" id="GO:0071973">
    <property type="term" value="P:bacterial-type flagellum-dependent cell motility"/>
    <property type="evidence" value="ECO:0007669"/>
    <property type="project" value="InterPro"/>
</dbReference>
<evidence type="ECO:0000256" key="9">
    <source>
        <dbReference type="ARBA" id="ARBA00023136"/>
    </source>
</evidence>
<keyword evidence="5" id="KW-1003">Cell membrane</keyword>
<name>A0A518B6I1_9BACT</name>
<dbReference type="EMBL" id="CP036279">
    <property type="protein sequence ID" value="QDU62583.1"/>
    <property type="molecule type" value="Genomic_DNA"/>
</dbReference>
<organism evidence="11 12">
    <name type="scientific">Kolteria novifilia</name>
    <dbReference type="NCBI Taxonomy" id="2527975"/>
    <lineage>
        <taxon>Bacteria</taxon>
        <taxon>Pseudomonadati</taxon>
        <taxon>Planctomycetota</taxon>
        <taxon>Planctomycetia</taxon>
        <taxon>Kolteriales</taxon>
        <taxon>Kolteriaceae</taxon>
        <taxon>Kolteria</taxon>
    </lineage>
</organism>
<dbReference type="RefSeq" id="WP_145259447.1">
    <property type="nucleotide sequence ID" value="NZ_CP036279.1"/>
</dbReference>
<dbReference type="GO" id="GO:0015031">
    <property type="term" value="P:protein transport"/>
    <property type="evidence" value="ECO:0007669"/>
    <property type="project" value="UniProtKB-KW"/>
</dbReference>
<evidence type="ECO:0000313" key="11">
    <source>
        <dbReference type="EMBL" id="QDU62583.1"/>
    </source>
</evidence>
<comment type="subcellular location">
    <subcellularLocation>
        <location evidence="1">Cell membrane</location>
        <topology evidence="1">Peripheral membrane protein</topology>
        <orientation evidence="1">Cytoplasmic side</orientation>
    </subcellularLocation>
</comment>
<evidence type="ECO:0000256" key="8">
    <source>
        <dbReference type="ARBA" id="ARBA00022927"/>
    </source>
</evidence>
<evidence type="ECO:0000256" key="2">
    <source>
        <dbReference type="ARBA" id="ARBA00010004"/>
    </source>
</evidence>
<keyword evidence="7" id="KW-1005">Bacterial flagellum biogenesis</keyword>
<evidence type="ECO:0000256" key="7">
    <source>
        <dbReference type="ARBA" id="ARBA00022795"/>
    </source>
</evidence>
<keyword evidence="11" id="KW-0282">Flagellum</keyword>
<protein>
    <recommendedName>
        <fullName evidence="3">Flagellar FliJ protein</fullName>
    </recommendedName>
</protein>
<dbReference type="AlphaFoldDB" id="A0A518B6I1"/>
<dbReference type="Pfam" id="PF02050">
    <property type="entry name" value="FliJ"/>
    <property type="match status" value="1"/>
</dbReference>
<dbReference type="InterPro" id="IPR053716">
    <property type="entry name" value="Flag_assembly_chemotaxis_eff"/>
</dbReference>
<evidence type="ECO:0000313" key="12">
    <source>
        <dbReference type="Proteomes" id="UP000317093"/>
    </source>
</evidence>
<evidence type="ECO:0000256" key="5">
    <source>
        <dbReference type="ARBA" id="ARBA00022475"/>
    </source>
</evidence>
<evidence type="ECO:0000256" key="4">
    <source>
        <dbReference type="ARBA" id="ARBA00022448"/>
    </source>
</evidence>
<dbReference type="GO" id="GO:0006935">
    <property type="term" value="P:chemotaxis"/>
    <property type="evidence" value="ECO:0007669"/>
    <property type="project" value="UniProtKB-KW"/>
</dbReference>
<reference evidence="11 12" key="1">
    <citation type="submission" date="2019-02" db="EMBL/GenBank/DDBJ databases">
        <title>Deep-cultivation of Planctomycetes and their phenomic and genomic characterization uncovers novel biology.</title>
        <authorList>
            <person name="Wiegand S."/>
            <person name="Jogler M."/>
            <person name="Boedeker C."/>
            <person name="Pinto D."/>
            <person name="Vollmers J."/>
            <person name="Rivas-Marin E."/>
            <person name="Kohn T."/>
            <person name="Peeters S.H."/>
            <person name="Heuer A."/>
            <person name="Rast P."/>
            <person name="Oberbeckmann S."/>
            <person name="Bunk B."/>
            <person name="Jeske O."/>
            <person name="Meyerdierks A."/>
            <person name="Storesund J.E."/>
            <person name="Kallscheuer N."/>
            <person name="Luecker S."/>
            <person name="Lage O.M."/>
            <person name="Pohl T."/>
            <person name="Merkel B.J."/>
            <person name="Hornburger P."/>
            <person name="Mueller R.-W."/>
            <person name="Bruemmer F."/>
            <person name="Labrenz M."/>
            <person name="Spormann A.M."/>
            <person name="Op den Camp H."/>
            <person name="Overmann J."/>
            <person name="Amann R."/>
            <person name="Jetten M.S.M."/>
            <person name="Mascher T."/>
            <person name="Medema M.H."/>
            <person name="Devos D.P."/>
            <person name="Kaster A.-K."/>
            <person name="Ovreas L."/>
            <person name="Rohde M."/>
            <person name="Galperin M.Y."/>
            <person name="Jogler C."/>
        </authorList>
    </citation>
    <scope>NUCLEOTIDE SEQUENCE [LARGE SCALE GENOMIC DNA]</scope>
    <source>
        <strain evidence="11 12">Pan216</strain>
    </source>
</reference>
<dbReference type="GO" id="GO:0009288">
    <property type="term" value="C:bacterial-type flagellum"/>
    <property type="evidence" value="ECO:0007669"/>
    <property type="project" value="InterPro"/>
</dbReference>
<proteinExistence type="inferred from homology"/>
<dbReference type="NCBIfam" id="TIGR02473">
    <property type="entry name" value="flagell_FliJ"/>
    <property type="match status" value="1"/>
</dbReference>
<keyword evidence="12" id="KW-1185">Reference proteome</keyword>
<dbReference type="Proteomes" id="UP000317093">
    <property type="component" value="Chromosome"/>
</dbReference>
<keyword evidence="9" id="KW-0472">Membrane</keyword>
<dbReference type="KEGG" id="knv:Pan216_34500"/>
<sequence>MKRFQFRLARVQRLRERTLQERQVELAEVIEHQQKIEAEISRLDSDRTGEKDSLRDYLGQGTISIDHVIQSHLYDGSLRNAKRQLESHLEQVRRLVDFRRARVLDAEKDVKVLEKLGEKARQRYDADVSREDQQLLDELALQSEQRRHYSEG</sequence>
<dbReference type="GO" id="GO:0005886">
    <property type="term" value="C:plasma membrane"/>
    <property type="evidence" value="ECO:0007669"/>
    <property type="project" value="UniProtKB-SubCell"/>
</dbReference>
<keyword evidence="10" id="KW-1006">Bacterial flagellum protein export</keyword>
<dbReference type="InterPro" id="IPR012823">
    <property type="entry name" value="Flagell_FliJ"/>
</dbReference>
<keyword evidence="6" id="KW-0145">Chemotaxis</keyword>
<dbReference type="Gene3D" id="1.10.287.1700">
    <property type="match status" value="1"/>
</dbReference>
<gene>
    <name evidence="11" type="ORF">Pan216_34500</name>
</gene>
<keyword evidence="4" id="KW-0813">Transport</keyword>
<keyword evidence="8" id="KW-0653">Protein transport</keyword>
<evidence type="ECO:0000256" key="10">
    <source>
        <dbReference type="ARBA" id="ARBA00023225"/>
    </source>
</evidence>